<reference evidence="1" key="1">
    <citation type="submission" date="2022-05" db="EMBL/GenBank/DDBJ databases">
        <title>Chromosome-level genome of Chaenocephalus aceratus.</title>
        <authorList>
            <person name="Park H."/>
        </authorList>
    </citation>
    <scope>NUCLEOTIDE SEQUENCE</scope>
    <source>
        <strain evidence="1">KU_202001</strain>
    </source>
</reference>
<organism evidence="1 2">
    <name type="scientific">Chaenocephalus aceratus</name>
    <name type="common">Blackfin icefish</name>
    <name type="synonym">Chaenichthys aceratus</name>
    <dbReference type="NCBI Taxonomy" id="36190"/>
    <lineage>
        <taxon>Eukaryota</taxon>
        <taxon>Metazoa</taxon>
        <taxon>Chordata</taxon>
        <taxon>Craniata</taxon>
        <taxon>Vertebrata</taxon>
        <taxon>Euteleostomi</taxon>
        <taxon>Actinopterygii</taxon>
        <taxon>Neopterygii</taxon>
        <taxon>Teleostei</taxon>
        <taxon>Neoteleostei</taxon>
        <taxon>Acanthomorphata</taxon>
        <taxon>Eupercaria</taxon>
        <taxon>Perciformes</taxon>
        <taxon>Notothenioidei</taxon>
        <taxon>Channichthyidae</taxon>
        <taxon>Chaenocephalus</taxon>
    </lineage>
</organism>
<keyword evidence="2" id="KW-1185">Reference proteome</keyword>
<dbReference type="EMBL" id="CM043789">
    <property type="protein sequence ID" value="KAI4826759.1"/>
    <property type="molecule type" value="Genomic_DNA"/>
</dbReference>
<evidence type="ECO:0000313" key="1">
    <source>
        <dbReference type="EMBL" id="KAI4826759.1"/>
    </source>
</evidence>
<dbReference type="Proteomes" id="UP001057452">
    <property type="component" value="Chromosome 5"/>
</dbReference>
<sequence>MVSTKTYFKLLQAIHRGEILDEAARRESPPPSMARKAQFLTSFIKQAAPNCHTLKLVEENTRMWLQRNLEILKTYYSYLLTVLSVDLPPFRSDAFDRAIIWARKRYHNKLTPSSISALHSLLNSSDPPHLPPLWTSPTPSRFHPYHCPRDPADCLLSPLAFPTLSPFLPPIPVIPSSTSLSSPSSLWQRCPPTHLRTDSAPPSFPFSSQSCLPFYFTPSGITSIEILIQRKPCCTTGLTIWVCTRTTKCRAAFHSFAVQHNQPLILSSVTYGAGGPGTWPHVYPDTLTTRAPNLEKRPPCLPPPSQAPRPLPN</sequence>
<accession>A0ACB9XJ08</accession>
<gene>
    <name evidence="1" type="ORF">KUCAC02_030192</name>
</gene>
<proteinExistence type="predicted"/>
<evidence type="ECO:0000313" key="2">
    <source>
        <dbReference type="Proteomes" id="UP001057452"/>
    </source>
</evidence>
<name>A0ACB9XJ08_CHAAC</name>
<protein>
    <submittedName>
        <fullName evidence="1">Uncharacterized protein</fullName>
    </submittedName>
</protein>
<comment type="caution">
    <text evidence="1">The sequence shown here is derived from an EMBL/GenBank/DDBJ whole genome shotgun (WGS) entry which is preliminary data.</text>
</comment>